<gene>
    <name evidence="1" type="ORF">FHS19_001061</name>
</gene>
<dbReference type="GO" id="GO:0019441">
    <property type="term" value="P:L-tryptophan catabolic process to kynurenine"/>
    <property type="evidence" value="ECO:0007669"/>
    <property type="project" value="InterPro"/>
</dbReference>
<dbReference type="AlphaFoldDB" id="A0A839TNS7"/>
<dbReference type="Gene3D" id="3.50.30.50">
    <property type="entry name" value="Putative cyclase"/>
    <property type="match status" value="1"/>
</dbReference>
<name>A0A839TNS7_9BACL</name>
<dbReference type="InterPro" id="IPR007325">
    <property type="entry name" value="KFase/CYL"/>
</dbReference>
<sequence length="209" mass="23847">MTNPMMIDLTRLIHDGLPVFPGDEETELVQTRHLKSDSYTNHQLSSNMHAGTHIDGPMHLTDSDRYLYEFPLDRFIGTGCILDVPQEPSVEYKPMYEEKIGMGQIVVLHTGHSKLWGRPEYFTDYPVLTQAFAELLVRKQAKMVCLDTPSPDKYPFDIHKYLFGHGIFIAENLTDTDRLLSLTAFEITALPLRIRADSSPARIIARNIE</sequence>
<dbReference type="InterPro" id="IPR037175">
    <property type="entry name" value="KFase_sf"/>
</dbReference>
<dbReference type="SUPFAM" id="SSF102198">
    <property type="entry name" value="Putative cyclase"/>
    <property type="match status" value="1"/>
</dbReference>
<accession>A0A839TNS7</accession>
<proteinExistence type="predicted"/>
<comment type="caution">
    <text evidence="1">The sequence shown here is derived from an EMBL/GenBank/DDBJ whole genome shotgun (WGS) entry which is preliminary data.</text>
</comment>
<dbReference type="EMBL" id="JACHXJ010000001">
    <property type="protein sequence ID" value="MBB3126407.1"/>
    <property type="molecule type" value="Genomic_DNA"/>
</dbReference>
<organism evidence="1 2">
    <name type="scientific">Paenibacillus rhizosphaerae</name>
    <dbReference type="NCBI Taxonomy" id="297318"/>
    <lineage>
        <taxon>Bacteria</taxon>
        <taxon>Bacillati</taxon>
        <taxon>Bacillota</taxon>
        <taxon>Bacilli</taxon>
        <taxon>Bacillales</taxon>
        <taxon>Paenibacillaceae</taxon>
        <taxon>Paenibacillus</taxon>
    </lineage>
</organism>
<dbReference type="RefSeq" id="WP_246426421.1">
    <property type="nucleotide sequence ID" value="NZ_JACHXJ010000001.1"/>
</dbReference>
<dbReference type="PANTHER" id="PTHR31118">
    <property type="entry name" value="CYCLASE-LIKE PROTEIN 2"/>
    <property type="match status" value="1"/>
</dbReference>
<reference evidence="1 2" key="1">
    <citation type="submission" date="2020-08" db="EMBL/GenBank/DDBJ databases">
        <title>Genomic Encyclopedia of Type Strains, Phase III (KMG-III): the genomes of soil and plant-associated and newly described type strains.</title>
        <authorList>
            <person name="Whitman W."/>
        </authorList>
    </citation>
    <scope>NUCLEOTIDE SEQUENCE [LARGE SCALE GENOMIC DNA]</scope>
    <source>
        <strain evidence="1 2">CECT 5831</strain>
    </source>
</reference>
<protein>
    <submittedName>
        <fullName evidence="1">Kynurenine formamidase</fullName>
    </submittedName>
</protein>
<dbReference type="PANTHER" id="PTHR31118:SF32">
    <property type="entry name" value="KYNURENINE FORMAMIDASE"/>
    <property type="match status" value="1"/>
</dbReference>
<dbReference type="Pfam" id="PF04199">
    <property type="entry name" value="Cyclase"/>
    <property type="match status" value="1"/>
</dbReference>
<evidence type="ECO:0000313" key="1">
    <source>
        <dbReference type="EMBL" id="MBB3126407.1"/>
    </source>
</evidence>
<dbReference type="GO" id="GO:0004061">
    <property type="term" value="F:arylformamidase activity"/>
    <property type="evidence" value="ECO:0007669"/>
    <property type="project" value="InterPro"/>
</dbReference>
<dbReference type="Proteomes" id="UP000517523">
    <property type="component" value="Unassembled WGS sequence"/>
</dbReference>
<evidence type="ECO:0000313" key="2">
    <source>
        <dbReference type="Proteomes" id="UP000517523"/>
    </source>
</evidence>